<keyword evidence="3" id="KW-1185">Reference proteome</keyword>
<dbReference type="InterPro" id="IPR015946">
    <property type="entry name" value="KH_dom-like_a/b"/>
</dbReference>
<accession>A0ABU1IK54</accession>
<dbReference type="EMBL" id="JAVDQG010000001">
    <property type="protein sequence ID" value="MDR6224369.1"/>
    <property type="molecule type" value="Genomic_DNA"/>
</dbReference>
<evidence type="ECO:0000256" key="1">
    <source>
        <dbReference type="ARBA" id="ARBA00007378"/>
    </source>
</evidence>
<evidence type="ECO:0000313" key="3">
    <source>
        <dbReference type="Proteomes" id="UP001185012"/>
    </source>
</evidence>
<dbReference type="InterPro" id="IPR003718">
    <property type="entry name" value="OsmC/Ohr_fam"/>
</dbReference>
<dbReference type="RefSeq" id="WP_309861624.1">
    <property type="nucleotide sequence ID" value="NZ_JAVDQG010000001.1"/>
</dbReference>
<dbReference type="PANTHER" id="PTHR33797:SF2">
    <property type="entry name" value="ORGANIC HYDROPEROXIDE RESISTANCE PROTEIN-LIKE"/>
    <property type="match status" value="1"/>
</dbReference>
<protein>
    <submittedName>
        <fullName evidence="2">Ohr subfamily peroxiredoxin</fullName>
    </submittedName>
</protein>
<gene>
    <name evidence="2" type="ORF">JOE21_000357</name>
</gene>
<organism evidence="2 3">
    <name type="scientific">Desmospora profundinema</name>
    <dbReference type="NCBI Taxonomy" id="1571184"/>
    <lineage>
        <taxon>Bacteria</taxon>
        <taxon>Bacillati</taxon>
        <taxon>Bacillota</taxon>
        <taxon>Bacilli</taxon>
        <taxon>Bacillales</taxon>
        <taxon>Thermoactinomycetaceae</taxon>
        <taxon>Desmospora</taxon>
    </lineage>
</organism>
<sequence length="141" mass="14720">MKPIYTAVVNAEGGRNGKVVSTDGVIDLDVRMPKELGGPGGSATNPEQLFAAGYAACFDSALGLVARQKRVKTGETQVTAHVSIGKDEDGGFALSAILEVQVPGVDEETARELVEAAHQVCPYSKATRGNIDVTLHVLDPS</sequence>
<dbReference type="Gene3D" id="3.30.300.20">
    <property type="match status" value="1"/>
</dbReference>
<name>A0ABU1IK54_9BACL</name>
<dbReference type="InterPro" id="IPR019953">
    <property type="entry name" value="OHR"/>
</dbReference>
<dbReference type="InterPro" id="IPR036102">
    <property type="entry name" value="OsmC/Ohrsf"/>
</dbReference>
<comment type="similarity">
    <text evidence="1">Belongs to the OsmC/Ohr family.</text>
</comment>
<reference evidence="2 3" key="1">
    <citation type="submission" date="2023-07" db="EMBL/GenBank/DDBJ databases">
        <title>Genomic Encyclopedia of Type Strains, Phase IV (KMG-IV): sequencing the most valuable type-strain genomes for metagenomic binning, comparative biology and taxonomic classification.</title>
        <authorList>
            <person name="Goeker M."/>
        </authorList>
    </citation>
    <scope>NUCLEOTIDE SEQUENCE [LARGE SCALE GENOMIC DNA]</scope>
    <source>
        <strain evidence="2 3">DSM 45903</strain>
    </source>
</reference>
<dbReference type="SUPFAM" id="SSF82784">
    <property type="entry name" value="OsmC-like"/>
    <property type="match status" value="1"/>
</dbReference>
<dbReference type="NCBIfam" id="TIGR03561">
    <property type="entry name" value="organ_hyd_perox"/>
    <property type="match status" value="1"/>
</dbReference>
<comment type="caution">
    <text evidence="2">The sequence shown here is derived from an EMBL/GenBank/DDBJ whole genome shotgun (WGS) entry which is preliminary data.</text>
</comment>
<dbReference type="Pfam" id="PF02566">
    <property type="entry name" value="OsmC"/>
    <property type="match status" value="1"/>
</dbReference>
<evidence type="ECO:0000313" key="2">
    <source>
        <dbReference type="EMBL" id="MDR6224369.1"/>
    </source>
</evidence>
<dbReference type="PANTHER" id="PTHR33797">
    <property type="entry name" value="ORGANIC HYDROPEROXIDE RESISTANCE PROTEIN-LIKE"/>
    <property type="match status" value="1"/>
</dbReference>
<dbReference type="Proteomes" id="UP001185012">
    <property type="component" value="Unassembled WGS sequence"/>
</dbReference>
<proteinExistence type="inferred from homology"/>
<dbReference type="Gene3D" id="2.20.25.10">
    <property type="match status" value="1"/>
</dbReference>